<dbReference type="Gene3D" id="3.90.226.10">
    <property type="entry name" value="2-enoyl-CoA Hydratase, Chain A, domain 1"/>
    <property type="match status" value="1"/>
</dbReference>
<evidence type="ECO:0000256" key="1">
    <source>
        <dbReference type="ARBA" id="ARBA00005254"/>
    </source>
</evidence>
<dbReference type="PANTHER" id="PTHR43802:SF1">
    <property type="entry name" value="IP11341P-RELATED"/>
    <property type="match status" value="1"/>
</dbReference>
<name>A0A6I6MYF2_9CAUL</name>
<evidence type="ECO:0000313" key="4">
    <source>
        <dbReference type="Proteomes" id="UP000431269"/>
    </source>
</evidence>
<evidence type="ECO:0000259" key="2">
    <source>
        <dbReference type="Pfam" id="PF16113"/>
    </source>
</evidence>
<feature type="domain" description="Enoyl-CoA hydratase/isomerase" evidence="2">
    <location>
        <begin position="23"/>
        <end position="231"/>
    </location>
</feature>
<sequence>MTYQGKWLNKPETILFSVGERVAHITLNRPDKRNAISPQMLQELHDACLEADDRQDVNVIVLEGAGKDFSAGFDLGGVYAGRANEDAARAAGEPEIAYRSSINSYDDDCWFLERQQALMALIFQMHKPVICKVHGNCLAGANDIALQCDFIIAADDARIGFPAARANGTPPNHMWVYHLGPQWAKRLLMTGDCLSGRDAAHVGLVLESAPADQLDAVVNELARRISHVDAELLSAHKRIVNVALELMGAGVLQRIAAESDARAHLTKGPRRTQFKADMAEHGLKTALKNRDEPFGDGMVRVRRE</sequence>
<keyword evidence="4" id="KW-1185">Reference proteome</keyword>
<proteinExistence type="inferred from homology"/>
<dbReference type="KEGG" id="tsv:DSM104635_03041"/>
<dbReference type="AlphaFoldDB" id="A0A6I6MYF2"/>
<dbReference type="CDD" id="cd06558">
    <property type="entry name" value="crotonase-like"/>
    <property type="match status" value="1"/>
</dbReference>
<dbReference type="SUPFAM" id="SSF52096">
    <property type="entry name" value="ClpP/crotonase"/>
    <property type="match status" value="1"/>
</dbReference>
<dbReference type="EC" id="4.1.2.61" evidence="3"/>
<dbReference type="PANTHER" id="PTHR43802">
    <property type="entry name" value="ENOYL-COA HYDRATASE"/>
    <property type="match status" value="1"/>
</dbReference>
<dbReference type="EMBL" id="CP047045">
    <property type="protein sequence ID" value="QGZ96183.1"/>
    <property type="molecule type" value="Genomic_DNA"/>
</dbReference>
<organism evidence="3 4">
    <name type="scientific">Terricaulis silvestris</name>
    <dbReference type="NCBI Taxonomy" id="2686094"/>
    <lineage>
        <taxon>Bacteria</taxon>
        <taxon>Pseudomonadati</taxon>
        <taxon>Pseudomonadota</taxon>
        <taxon>Alphaproteobacteria</taxon>
        <taxon>Caulobacterales</taxon>
        <taxon>Caulobacteraceae</taxon>
        <taxon>Terricaulis</taxon>
    </lineage>
</organism>
<dbReference type="NCBIfam" id="NF006128">
    <property type="entry name" value="PRK08272.1"/>
    <property type="match status" value="1"/>
</dbReference>
<keyword evidence="3" id="KW-0456">Lyase</keyword>
<reference evidence="4" key="1">
    <citation type="submission" date="2019-12" db="EMBL/GenBank/DDBJ databases">
        <title>Complete genome of Terracaulis silvestris 0127_4.</title>
        <authorList>
            <person name="Vieira S."/>
            <person name="Riedel T."/>
            <person name="Sproer C."/>
            <person name="Pascual J."/>
            <person name="Boedeker C."/>
            <person name="Overmann J."/>
        </authorList>
    </citation>
    <scope>NUCLEOTIDE SEQUENCE [LARGE SCALE GENOMIC DNA]</scope>
    <source>
        <strain evidence="4">0127_4</strain>
    </source>
</reference>
<evidence type="ECO:0000313" key="3">
    <source>
        <dbReference type="EMBL" id="QGZ96183.1"/>
    </source>
</evidence>
<accession>A0A6I6MYF2</accession>
<dbReference type="Proteomes" id="UP000431269">
    <property type="component" value="Chromosome"/>
</dbReference>
<dbReference type="GO" id="GO:0050547">
    <property type="term" value="F:feruloyl-CoA hydratase/lyase activity"/>
    <property type="evidence" value="ECO:0007669"/>
    <property type="project" value="UniProtKB-EC"/>
</dbReference>
<protein>
    <submittedName>
        <fullName evidence="3">Hydroxycinnamoyl-CoA hydratase-lyase</fullName>
        <ecNumber evidence="3">4.1.2.61</ecNumber>
    </submittedName>
</protein>
<dbReference type="RefSeq" id="WP_158766990.1">
    <property type="nucleotide sequence ID" value="NZ_CP047045.1"/>
</dbReference>
<comment type="similarity">
    <text evidence="1">Belongs to the enoyl-CoA hydratase/isomerase family.</text>
</comment>
<dbReference type="InterPro" id="IPR029045">
    <property type="entry name" value="ClpP/crotonase-like_dom_sf"/>
</dbReference>
<dbReference type="InterPro" id="IPR045004">
    <property type="entry name" value="ECH_dom"/>
</dbReference>
<gene>
    <name evidence="3" type="ORF">DSM104635_03041</name>
</gene>
<dbReference type="Pfam" id="PF16113">
    <property type="entry name" value="ECH_2"/>
    <property type="match status" value="1"/>
</dbReference>